<name>A0A833H110_9LEPT</name>
<protein>
    <submittedName>
        <fullName evidence="2">Toxin-antitoxin system, toxin component, PIN family protein</fullName>
    </submittedName>
</protein>
<evidence type="ECO:0000259" key="1">
    <source>
        <dbReference type="Pfam" id="PF18480"/>
    </source>
</evidence>
<proteinExistence type="predicted"/>
<dbReference type="Pfam" id="PF18480">
    <property type="entry name" value="DUF5615"/>
    <property type="match status" value="1"/>
</dbReference>
<accession>A0A833H110</accession>
<reference evidence="2 3" key="1">
    <citation type="submission" date="2019-10" db="EMBL/GenBank/DDBJ databases">
        <title>Extracellular Electron Transfer in a Candidatus Methanoperedens spp. Enrichment Culture.</title>
        <authorList>
            <person name="Berger S."/>
            <person name="Rangel Shaw D."/>
            <person name="Berben T."/>
            <person name="In 'T Zandt M."/>
            <person name="Frank J."/>
            <person name="Reimann J."/>
            <person name="Jetten M.S.M."/>
            <person name="Welte C.U."/>
        </authorList>
    </citation>
    <scope>NUCLEOTIDE SEQUENCE [LARGE SCALE GENOMIC DNA]</scope>
    <source>
        <strain evidence="2">SB12</strain>
    </source>
</reference>
<dbReference type="InterPro" id="IPR041049">
    <property type="entry name" value="DUF5615"/>
</dbReference>
<evidence type="ECO:0000313" key="3">
    <source>
        <dbReference type="Proteomes" id="UP000460298"/>
    </source>
</evidence>
<dbReference type="SUPFAM" id="SSF88723">
    <property type="entry name" value="PIN domain-like"/>
    <property type="match status" value="1"/>
</dbReference>
<dbReference type="AlphaFoldDB" id="A0A833H110"/>
<feature type="domain" description="DUF5615" evidence="1">
    <location>
        <begin position="1"/>
        <end position="82"/>
    </location>
</feature>
<evidence type="ECO:0000313" key="2">
    <source>
        <dbReference type="EMBL" id="KAB2932187.1"/>
    </source>
</evidence>
<organism evidence="2 3">
    <name type="scientific">Leptonema illini</name>
    <dbReference type="NCBI Taxonomy" id="183"/>
    <lineage>
        <taxon>Bacteria</taxon>
        <taxon>Pseudomonadati</taxon>
        <taxon>Spirochaetota</taxon>
        <taxon>Spirochaetia</taxon>
        <taxon>Leptospirales</taxon>
        <taxon>Leptospiraceae</taxon>
        <taxon>Leptonema</taxon>
    </lineage>
</organism>
<dbReference type="Proteomes" id="UP000460298">
    <property type="component" value="Unassembled WGS sequence"/>
</dbReference>
<comment type="caution">
    <text evidence="2">The sequence shown here is derived from an EMBL/GenBank/DDBJ whole genome shotgun (WGS) entry which is preliminary data.</text>
</comment>
<dbReference type="InterPro" id="IPR029060">
    <property type="entry name" value="PIN-like_dom_sf"/>
</dbReference>
<gene>
    <name evidence="2" type="ORF">F9K24_11325</name>
</gene>
<sequence length="117" mass="13229">MKLLLDSCIGRSAVHYLRSNGLEVVWAVEWGRDPGDKEMLRYAFENDVVLVTLDKDFGELAIVYGVLHAGIIRLTGIKSSEQGPFCKRILEKHPVDLKNRAIITASPDRIRIRLPED</sequence>
<dbReference type="EMBL" id="WBUI01000010">
    <property type="protein sequence ID" value="KAB2932187.1"/>
    <property type="molecule type" value="Genomic_DNA"/>
</dbReference>